<feature type="compositionally biased region" description="Basic and acidic residues" evidence="1">
    <location>
        <begin position="8"/>
        <end position="20"/>
    </location>
</feature>
<feature type="transmembrane region" description="Helical" evidence="2">
    <location>
        <begin position="111"/>
        <end position="129"/>
    </location>
</feature>
<evidence type="ECO:0000256" key="1">
    <source>
        <dbReference type="SAM" id="MobiDB-lite"/>
    </source>
</evidence>
<keyword evidence="2" id="KW-0812">Transmembrane</keyword>
<sequence>MVLKHHYRTSEDRENEEKPPPVHPTEIRTSISPSSAVELNTTSELANYATEAVAESKRSKGHNRRWKDPNKGLEAGNEGGNTEETMANGDGRFCLLDHQLRGTLQLSLHRLWRFVGTLVALQVFFTSFLEVRWNSGGLAVILYHISGGLSGLWFSLPHFWGFIGILIALQVLLSSFSGVHRESGSLAGIILFSVSGLRDMRGSRRRGMVGNQTIKPPQYARMGYQPQYYHRWLSPTRQDGRLGASPDLNEAYFADAIVSTPVHRLARSTTVQVYPRPLVLLGDITVSENSLLTHFTTDLASSWLCPH</sequence>
<gene>
    <name evidence="3" type="ORF">TMSB3V08_LOCUS2942</name>
</gene>
<evidence type="ECO:0000256" key="2">
    <source>
        <dbReference type="SAM" id="Phobius"/>
    </source>
</evidence>
<proteinExistence type="predicted"/>
<keyword evidence="2" id="KW-1133">Transmembrane helix</keyword>
<dbReference type="AlphaFoldDB" id="A0A7R9E4R4"/>
<feature type="compositionally biased region" description="Low complexity" evidence="1">
    <location>
        <begin position="74"/>
        <end position="84"/>
    </location>
</feature>
<accession>A0A7R9E4R4</accession>
<evidence type="ECO:0000313" key="3">
    <source>
        <dbReference type="EMBL" id="CAD7426046.1"/>
    </source>
</evidence>
<protein>
    <submittedName>
        <fullName evidence="3">Uncharacterized protein</fullName>
    </submittedName>
</protein>
<organism evidence="3">
    <name type="scientific">Timema monikensis</name>
    <dbReference type="NCBI Taxonomy" id="170555"/>
    <lineage>
        <taxon>Eukaryota</taxon>
        <taxon>Metazoa</taxon>
        <taxon>Ecdysozoa</taxon>
        <taxon>Arthropoda</taxon>
        <taxon>Hexapoda</taxon>
        <taxon>Insecta</taxon>
        <taxon>Pterygota</taxon>
        <taxon>Neoptera</taxon>
        <taxon>Polyneoptera</taxon>
        <taxon>Phasmatodea</taxon>
        <taxon>Timematodea</taxon>
        <taxon>Timematoidea</taxon>
        <taxon>Timematidae</taxon>
        <taxon>Timema</taxon>
    </lineage>
</organism>
<feature type="transmembrane region" description="Helical" evidence="2">
    <location>
        <begin position="159"/>
        <end position="177"/>
    </location>
</feature>
<dbReference type="EMBL" id="OB793096">
    <property type="protein sequence ID" value="CAD7426046.1"/>
    <property type="molecule type" value="Genomic_DNA"/>
</dbReference>
<name>A0A7R9E4R4_9NEOP</name>
<feature type="region of interest" description="Disordered" evidence="1">
    <location>
        <begin position="1"/>
        <end position="35"/>
    </location>
</feature>
<reference evidence="3" key="1">
    <citation type="submission" date="2020-11" db="EMBL/GenBank/DDBJ databases">
        <authorList>
            <person name="Tran Van P."/>
        </authorList>
    </citation>
    <scope>NUCLEOTIDE SEQUENCE</scope>
</reference>
<feature type="region of interest" description="Disordered" evidence="1">
    <location>
        <begin position="52"/>
        <end position="84"/>
    </location>
</feature>
<keyword evidence="2" id="KW-0472">Membrane</keyword>